<proteinExistence type="predicted"/>
<dbReference type="Gene3D" id="3.40.50.12780">
    <property type="entry name" value="N-terminal domain of ligase-like"/>
    <property type="match status" value="2"/>
</dbReference>
<dbReference type="GO" id="GO:0008757">
    <property type="term" value="F:S-adenosylmethionine-dependent methyltransferase activity"/>
    <property type="evidence" value="ECO:0007669"/>
    <property type="project" value="InterPro"/>
</dbReference>
<dbReference type="SUPFAM" id="SSF51161">
    <property type="entry name" value="Trimeric LpxA-like enzymes"/>
    <property type="match status" value="3"/>
</dbReference>
<dbReference type="InterPro" id="IPR029063">
    <property type="entry name" value="SAM-dependent_MTases_sf"/>
</dbReference>
<dbReference type="Proteomes" id="UP000663860">
    <property type="component" value="Unassembled WGS sequence"/>
</dbReference>
<dbReference type="Gene3D" id="3.30.300.30">
    <property type="match status" value="2"/>
</dbReference>
<feature type="transmembrane region" description="Helical" evidence="4">
    <location>
        <begin position="3242"/>
        <end position="3263"/>
    </location>
</feature>
<feature type="transmembrane region" description="Helical" evidence="4">
    <location>
        <begin position="3027"/>
        <end position="3048"/>
    </location>
</feature>
<dbReference type="InterPro" id="IPR045851">
    <property type="entry name" value="AMP-bd_C_sf"/>
</dbReference>
<dbReference type="Gene3D" id="3.40.50.150">
    <property type="entry name" value="Vaccinia Virus protein VP39"/>
    <property type="match status" value="1"/>
</dbReference>
<dbReference type="Pfam" id="PF00501">
    <property type="entry name" value="AMP-binding"/>
    <property type="match status" value="2"/>
</dbReference>
<dbReference type="Gene3D" id="3.30.559.10">
    <property type="entry name" value="Chloramphenicol acetyltransferase-like domain"/>
    <property type="match status" value="3"/>
</dbReference>
<dbReference type="InterPro" id="IPR001242">
    <property type="entry name" value="Condensation_dom"/>
</dbReference>
<dbReference type="GO" id="GO:0005737">
    <property type="term" value="C:cytoplasm"/>
    <property type="evidence" value="ECO:0007669"/>
    <property type="project" value="TreeGrafter"/>
</dbReference>
<dbReference type="Gene3D" id="2.160.10.10">
    <property type="entry name" value="Hexapeptide repeat proteins"/>
    <property type="match status" value="3"/>
</dbReference>
<dbReference type="SUPFAM" id="SSF56801">
    <property type="entry name" value="Acetyl-CoA synthetase-like"/>
    <property type="match status" value="2"/>
</dbReference>
<organism evidence="6 7">
    <name type="scientific">Adineta steineri</name>
    <dbReference type="NCBI Taxonomy" id="433720"/>
    <lineage>
        <taxon>Eukaryota</taxon>
        <taxon>Metazoa</taxon>
        <taxon>Spiralia</taxon>
        <taxon>Gnathifera</taxon>
        <taxon>Rotifera</taxon>
        <taxon>Eurotatoria</taxon>
        <taxon>Bdelloidea</taxon>
        <taxon>Adinetida</taxon>
        <taxon>Adinetidae</taxon>
        <taxon>Adineta</taxon>
    </lineage>
</organism>
<gene>
    <name evidence="6" type="ORF">IZO911_LOCUS13823</name>
</gene>
<accession>A0A814BJG6</accession>
<keyword evidence="4" id="KW-0472">Membrane</keyword>
<feature type="domain" description="Carrier" evidence="5">
    <location>
        <begin position="1331"/>
        <end position="1409"/>
    </location>
</feature>
<evidence type="ECO:0000313" key="7">
    <source>
        <dbReference type="Proteomes" id="UP000663860"/>
    </source>
</evidence>
<dbReference type="Pfam" id="PF08241">
    <property type="entry name" value="Methyltransf_11"/>
    <property type="match status" value="1"/>
</dbReference>
<dbReference type="CDD" id="cd02440">
    <property type="entry name" value="AdoMet_MTases"/>
    <property type="match status" value="1"/>
</dbReference>
<name>A0A814BJG6_9BILA</name>
<protein>
    <recommendedName>
        <fullName evidence="5">Carrier domain-containing protein</fullName>
    </recommendedName>
</protein>
<feature type="transmembrane region" description="Helical" evidence="4">
    <location>
        <begin position="3275"/>
        <end position="3296"/>
    </location>
</feature>
<dbReference type="InterPro" id="IPR042099">
    <property type="entry name" value="ANL_N_sf"/>
</dbReference>
<dbReference type="CDD" id="cd05930">
    <property type="entry name" value="A_NRPS"/>
    <property type="match status" value="2"/>
</dbReference>
<dbReference type="Gene3D" id="1.10.1200.10">
    <property type="entry name" value="ACP-like"/>
    <property type="match status" value="2"/>
</dbReference>
<dbReference type="GO" id="GO:0043041">
    <property type="term" value="P:amino acid activation for nonribosomal peptide biosynthetic process"/>
    <property type="evidence" value="ECO:0007669"/>
    <property type="project" value="TreeGrafter"/>
</dbReference>
<dbReference type="GO" id="GO:0031177">
    <property type="term" value="F:phosphopantetheine binding"/>
    <property type="evidence" value="ECO:0007669"/>
    <property type="project" value="TreeGrafter"/>
</dbReference>
<evidence type="ECO:0000313" key="6">
    <source>
        <dbReference type="EMBL" id="CAF0930151.1"/>
    </source>
</evidence>
<dbReference type="SUPFAM" id="SSF53335">
    <property type="entry name" value="S-adenosyl-L-methionine-dependent methyltransferases"/>
    <property type="match status" value="1"/>
</dbReference>
<evidence type="ECO:0000256" key="1">
    <source>
        <dbReference type="ARBA" id="ARBA00022450"/>
    </source>
</evidence>
<dbReference type="InterPro" id="IPR013216">
    <property type="entry name" value="Methyltransf_11"/>
</dbReference>
<feature type="transmembrane region" description="Helical" evidence="4">
    <location>
        <begin position="3054"/>
        <end position="3074"/>
    </location>
</feature>
<keyword evidence="4" id="KW-0812">Transmembrane</keyword>
<comment type="caution">
    <text evidence="6">The sequence shown here is derived from an EMBL/GenBank/DDBJ whole genome shotgun (WGS) entry which is preliminary data.</text>
</comment>
<dbReference type="PROSITE" id="PS50075">
    <property type="entry name" value="CARRIER"/>
    <property type="match status" value="1"/>
</dbReference>
<reference evidence="6" key="1">
    <citation type="submission" date="2021-02" db="EMBL/GenBank/DDBJ databases">
        <authorList>
            <person name="Nowell W R."/>
        </authorList>
    </citation>
    <scope>NUCLEOTIDE SEQUENCE</scope>
</reference>
<sequence length="3946" mass="453149">MFPKKKSSMTTRSNKEQRLKTSGQTGAIASFAQQRIYLHEQLYYGTSDISVYNILVPLIIKSGSVPIERVHSSLLSVIQQHMILRTAVRFNQVSNQIEQYIQPLTKDIYSFQHSRNISTSEQLDHLLTDETIKKYFDIENGKVVRCHIVQRSDDKDDFSLHDDDLIVLTFHHIAFDLNSFKPFMKAFEHACWTDEHQQPVLSILQYIDFALYEKTMLVDTNINSAMNKARRFWSNLMYEYDWNRIRHLIHDEGRTDQIRSGRGFTTTFVVDQHIIDAMMSYVSSNNITMYSLSLACYYVFLYKLTNNENDLCVAGLVDNRSEAEMKDMIGMFVNIVPYRIKMEPENSFYHLTQKVQQLNTSILEHARLPYQEIVNSHGERIQHVLPSTLFRYESLVASPTAKSNVEIIVDETTIIGIYNDRDRTHGNGISLFELTLTISHDHHTRNTECFVDCSVDIFKTQANVNLVGNCFRHILTQLFCSSMINEPISKLSIVPLSKQESMHLLVDTERLSSDSRSCSVHEHSLIEHEMSITAASMFWLDYLHDCNLGLPISLPYDRNHFLNKHLTDNQTYVTFDFGQDLSNYFLTYISSNNIKLQHMILATYYMFLFKLTNEERDICIAINISNQPKDKLQSSIESSENIIPFRCQLNPYWSFHQLLEYIRETTAKCMKYSYFPLQRILAQHSNVSKHAFLDTSFEFYTTENKINIDEVKVGSSQLCVMPISNKTSEDEILTNFNFRTIIYHNLNINQLSCTINASLDLFNVETIDNISQRFHSILKQFFMSVDDQVNKSIYEISLTLPNERLLMQSMNNTQVSFPSVTCIHHEFVYQVMKHPQKLAVELDEQSLTYAELLCYVQVLSLHLINKYHVVPGEIICQCVERSLSMVIGILSIAMVGSAYCPLSVRDPPQRLQVLVNQTQSRLVLVHASTAAIFSPDKLTLNIDCVIRLEERFSEFNLNELSNVPVTPESVVFIIFTSGSTGIPKAVQLRHRNFTEFMHSFVHIDVVRKSDTIIQMARCSFDNHLLSLVGTLIIGSTLVMLRPEGNMDLEYLTRVLDQKQITVMHAVPSLLNSLFEFLRLSKRTSPVKYLRSLCSGGEAINVKQVTLFQNLVGEQCQIRNHYGPAEITINCACYLIDQNKSQTSISIGQILPNYQCLILDEFLQLVCTGQEGELLVRGVGIFAGYFNRDDFTAKAMISINGEMYHKTGDLVRMDNEGFLYYVHRQDYQVKLHGQRIELGEIERCLLNITSISACVVMKWNDDYLVAYVQSSHANEEQLRQHCQSHLPPHMIPSIFIILEKLPLNPNGKIDRKLLPSPTFSSIQLTNNIDLLTPSNEIEVNLHRIWCDILKQNQISINTNIFTIGGHSLLIMQLFHQYKVEFHLETNTLSISSLFQHPTIIDHAKLIQQSVNTNHTLVEYPWSSLHIVLARASFAQERIYLDEQIRFSSNKTTMNNMYVIPLLYRISSMNDNISITRLRHAFQSIITKHNILRTALYIDDTNSHIIQHCLDAKIILNDNMKPDRFTIVNIHNDDHRHVNDTIIEILNQSDLFDLSKGRVIRCHILRHYHQSQDNISCENDDLLSENDHLLISIHHAMFDGASVSIFLRDLSLAYENNDLISVDDNSLEYIDYSVHEHIMDMSLSREFWHSQLERYNIEYSLTLPVDRQRSSTNQQRSGLSSIAEISFDNELCTSFLNYASSHHLTLFQLGLSIFYVLLFKLTHGDTDLCVASINANRYRSELVNMIGMFVSTLPYRIELDPQWSFDDLVKYVQEKCLSILEYSHYPLQHILGDNRSSQSNVSFLETMFDFISVSKDMGHLSLSNTNLEQVSLEQLAEMAKFDFSLTFEYNPLSDNKRLSCRFVCSHDLFEKSTISKIAQRFQYMFEQVFQTQSSNTSMTDMSSSINKVCLILPEEAEEMELVVFHRLKNIVNEAPASFAQDRLCLNKRIHFISNKSEVSFYNMLFLYRVHLYNTLSVQHLRHALELIVKKHQSLRTSLISHTETARLLQRIIDMNNNKRQLFTFIESIYSTQEKLNDIIHDEKRNRHLFDLAQGLVFRCHIIYYKQISSNHFLSHKDILIFNFHHALFDFSSMQVFLHDLNRAYTTGQLLYDDNTTLRYLDYAVIEQQMSMTGASMFWLDALRGCKLDQPLSLPCDRYRLANEHRTGHATSISFDFGQDLSHDFVTHASSNNISLQHLTFVIYFIFLFKLTNGQTDLCLAMNINNNRYRDELKSIIGLFDNVIPLRFQLDPHWCFHQLLKHVQEITTKSMKYSYFPLQHILDQHPHISKHAFLDTSLEFLSYENNSIVMIGDSQIIPASFSFNINEDAISSISDFSLSIYHDLNVNELSCTINASLDLFNRETVEKISQQFHIILNQLSQSIIDNQMNKPIYELSLVLSDESYLMQSLNNTQTSFSSPLTCIHHEFVYQVMKHPQKLAVELDEQSLTYCELLYYVQILSLALLDEYGITPGEIVCQCVERSLSMVIGIMGIEMAGGVYCPLSPRDPQHRLHALIQQTQNRLVLVHHLTKSKFDHDIIPVDIDSILTSHVTEYIVVDLTRLSEVTTVSDDVAYIIFTSGSTGTPKAAQTRHRNFKNFVHSIQNAGVLNEQDIVAQICAPTYDVHVMEIMGSLLLCATVVMLHPYGNMDFEYFAHTLQHKQITCLAPVPTFLDHFCGFLTHSNRQSFSFVRSLCIGGEPFHLKLVHRLRRHIRRNCDMHNIYAPAECTIVSICHRVDTIAVESNIPLGRVLANEQYKVLNIFLQPATIGEESELFIGGVGVFAGYLRRDDLTAKALVEIDGELFYRTGDLVRIDNKGLLHYQGRKDHQIKLHGQRIELGEIERCLLNITSISACVVMKWNDDYLVAYVQSSHINEEQLREHCQSHLPPHMIPSLFVILDKLPLNANGKIDRKHLPPPDFFSSTDSIDCSVPHTIVEQQLQDIFSQAFHIEFPHFDVPFGQLGGTSLGAILALTLIRQQVCNKVDIGLLFTNPSIRQLAQAIEHLLAFEVLQETASIVNEIHETDVRQTPSFVIESLGIVLLVWQWLCPIMIIHRWYPLLFPIIPICHLLFYVICSHLLSPGNIKGGDVFSWSYYRWWFLDRLWNNNTFWLQHILGTPLYNYYLRLCGARISLSAHIYTTTIDAPWLLDIGEGTWIADKTTLNSVYFNDNNTFTVHSVKIGCYCSISARSILFGGVDMQDNVIVQPMSSVTGFIASRTIIDGDEHKLASPDISVTYNNRLLSKWHKIYQVISIIILVCIHCTLLAIVYKVYSVEQIPLPISIAFCWTLWSIIACFITLFLLKFVVGSCAAGETYPIASWSYLHKVWLRQLIVSSFHHAWSLPTGYDYLYPFILRWLGAQVEDEVKLADIDIFLSYPTNLLKIQTGVTTFGYVLLAPSEMTLLGDHRVDWITLGSHTNLANGCTVLPGSHLASHTMVGNLTRITRETNSNNGDVFIGVPARSMPFQMPIREAMKDEIETIPFWKTCFSHYISKCLLIGIYWSCGLISGLIIHTIIVCSLYPWHSYTDNEIIKQIIGKLQVDHKTFISSFLGNTQWLIRLFRAYGSNIGNNVIIPEVSSLFDYHLVTIGDHVRLNINAHIVCHTFEQRIFKLAPVTVGNSCILMSNSIVMSGCKLMGNNRLYPFTLVMKNDLLQLNTQWKGLPAQSYVAKPTLSRSAPVCDDVVKCQQKSENFDRLSLWYEQISNVYTNVNELQFMNWGYADLDEHIDENTGYYSKKLYQQVLANVILTDQNILEVGCGRGASAAWCVRTYAPRSYVGIDPSRDVINLCEQCYSTISQLSFMIADPKTHLPFQNASMDVVLLIETTNIFDEIVAVNQFVDEITRVLTPSGYFLWCGLCNVDGSSVLIDYLTANNAFIIREKVNITANVLHALDIQSNSRADFIDRYVQPADQEYYRVFAGLPGTQIYEDMSQERSQYWRIVFQKKITTDISVI</sequence>
<dbReference type="InterPro" id="IPR025110">
    <property type="entry name" value="AMP-bd_C"/>
</dbReference>
<keyword evidence="4" id="KW-1133">Transmembrane helix</keyword>
<feature type="transmembrane region" description="Helical" evidence="4">
    <location>
        <begin position="3488"/>
        <end position="3516"/>
    </location>
</feature>
<dbReference type="InterPro" id="IPR009081">
    <property type="entry name" value="PP-bd_ACP"/>
</dbReference>
<dbReference type="EMBL" id="CAJNOE010000112">
    <property type="protein sequence ID" value="CAF0930151.1"/>
    <property type="molecule type" value="Genomic_DNA"/>
</dbReference>
<dbReference type="PANTHER" id="PTHR45527:SF1">
    <property type="entry name" value="FATTY ACID SYNTHASE"/>
    <property type="match status" value="1"/>
</dbReference>
<dbReference type="InterPro" id="IPR000873">
    <property type="entry name" value="AMP-dep_synth/lig_dom"/>
</dbReference>
<dbReference type="Gene3D" id="3.30.559.30">
    <property type="entry name" value="Nonribosomal peptide synthetase, condensation domain"/>
    <property type="match status" value="4"/>
</dbReference>
<dbReference type="PANTHER" id="PTHR45527">
    <property type="entry name" value="NONRIBOSOMAL PEPTIDE SYNTHETASE"/>
    <property type="match status" value="1"/>
</dbReference>
<keyword evidence="1" id="KW-0596">Phosphopantetheine</keyword>
<dbReference type="GO" id="GO:0044550">
    <property type="term" value="P:secondary metabolite biosynthetic process"/>
    <property type="evidence" value="ECO:0007669"/>
    <property type="project" value="TreeGrafter"/>
</dbReference>
<keyword evidence="2" id="KW-0597">Phosphoprotein</keyword>
<dbReference type="InterPro" id="IPR023213">
    <property type="entry name" value="CAT-like_dom_sf"/>
</dbReference>
<dbReference type="PROSITE" id="PS00455">
    <property type="entry name" value="AMP_BINDING"/>
    <property type="match status" value="2"/>
</dbReference>
<dbReference type="InterPro" id="IPR011004">
    <property type="entry name" value="Trimer_LpxA-like_sf"/>
</dbReference>
<feature type="region of interest" description="Disordered" evidence="3">
    <location>
        <begin position="1"/>
        <end position="22"/>
    </location>
</feature>
<evidence type="ECO:0000259" key="5">
    <source>
        <dbReference type="PROSITE" id="PS50075"/>
    </source>
</evidence>
<dbReference type="SUPFAM" id="SSF52777">
    <property type="entry name" value="CoA-dependent acyltransferases"/>
    <property type="match status" value="7"/>
</dbReference>
<dbReference type="InterPro" id="IPR036736">
    <property type="entry name" value="ACP-like_sf"/>
</dbReference>
<evidence type="ECO:0000256" key="3">
    <source>
        <dbReference type="SAM" id="MobiDB-lite"/>
    </source>
</evidence>
<dbReference type="SUPFAM" id="SSF47336">
    <property type="entry name" value="ACP-like"/>
    <property type="match status" value="2"/>
</dbReference>
<dbReference type="Pfam" id="PF00668">
    <property type="entry name" value="Condensation"/>
    <property type="match status" value="4"/>
</dbReference>
<evidence type="ECO:0000256" key="4">
    <source>
        <dbReference type="SAM" id="Phobius"/>
    </source>
</evidence>
<evidence type="ECO:0000256" key="2">
    <source>
        <dbReference type="ARBA" id="ARBA00022553"/>
    </source>
</evidence>
<dbReference type="Pfam" id="PF13193">
    <property type="entry name" value="AMP-binding_C"/>
    <property type="match status" value="2"/>
</dbReference>
<dbReference type="InterPro" id="IPR020845">
    <property type="entry name" value="AMP-binding_CS"/>
</dbReference>
<dbReference type="Pfam" id="PF00550">
    <property type="entry name" value="PP-binding"/>
    <property type="match status" value="2"/>
</dbReference>